<evidence type="ECO:0000256" key="1">
    <source>
        <dbReference type="SAM" id="Coils"/>
    </source>
</evidence>
<evidence type="ECO:0008006" key="4">
    <source>
        <dbReference type="Google" id="ProtNLM"/>
    </source>
</evidence>
<organism evidence="2 3">
    <name type="scientific">Streblomastix strix</name>
    <dbReference type="NCBI Taxonomy" id="222440"/>
    <lineage>
        <taxon>Eukaryota</taxon>
        <taxon>Metamonada</taxon>
        <taxon>Preaxostyla</taxon>
        <taxon>Oxymonadida</taxon>
        <taxon>Streblomastigidae</taxon>
        <taxon>Streblomastix</taxon>
    </lineage>
</organism>
<reference evidence="2 3" key="1">
    <citation type="submission" date="2019-03" db="EMBL/GenBank/DDBJ databases">
        <title>Single cell metagenomics reveals metabolic interactions within the superorganism composed of flagellate Streblomastix strix and complex community of Bacteroidetes bacteria on its surface.</title>
        <authorList>
            <person name="Treitli S.C."/>
            <person name="Kolisko M."/>
            <person name="Husnik F."/>
            <person name="Keeling P."/>
            <person name="Hampl V."/>
        </authorList>
    </citation>
    <scope>NUCLEOTIDE SEQUENCE [LARGE SCALE GENOMIC DNA]</scope>
    <source>
        <strain evidence="2">ST1C</strain>
    </source>
</reference>
<protein>
    <recommendedName>
        <fullName evidence="4">B30.2/SPRY domain-containing protein</fullName>
    </recommendedName>
</protein>
<dbReference type="AlphaFoldDB" id="A0A5J4UDA2"/>
<name>A0A5J4UDA2_9EUKA</name>
<accession>A0A5J4UDA2</accession>
<feature type="coiled-coil region" evidence="1">
    <location>
        <begin position="20"/>
        <end position="75"/>
    </location>
</feature>
<dbReference type="SUPFAM" id="SSF49899">
    <property type="entry name" value="Concanavalin A-like lectins/glucanases"/>
    <property type="match status" value="1"/>
</dbReference>
<keyword evidence="1" id="KW-0175">Coiled coil</keyword>
<evidence type="ECO:0000313" key="2">
    <source>
        <dbReference type="EMBL" id="KAA6368518.1"/>
    </source>
</evidence>
<dbReference type="Proteomes" id="UP000324800">
    <property type="component" value="Unassembled WGS sequence"/>
</dbReference>
<dbReference type="InterPro" id="IPR043136">
    <property type="entry name" value="B30.2/SPRY_sf"/>
</dbReference>
<dbReference type="InterPro" id="IPR013320">
    <property type="entry name" value="ConA-like_dom_sf"/>
</dbReference>
<evidence type="ECO:0000313" key="3">
    <source>
        <dbReference type="Proteomes" id="UP000324800"/>
    </source>
</evidence>
<sequence length="284" mass="32468">SSTILHVIGVRNGSDDKTILAQTSIEQKEKDEKIEKLEQSNRLKDEELQLERSQKQRKDEEINALKLEIIKLKEENEKIKFIYPQVIAYDYNIIDGLSGVETQIFIYNPDPSDIDFSDIDGRMKKITKKQDKSNTISLTQILENGIWEIETEFSGDLNYTCIGVMKDSHNFSAGDHSTNYSNQCVSCCSKSYNNGQIFYKNNWTSGNKGYSPGQKVKQQFDSEKGTLIFFVDGVQQPVYISGIKEKVRFFICMYYAGSSCTIRSLKILSSPTSEHVPNEKSIQW</sequence>
<feature type="non-terminal residue" evidence="2">
    <location>
        <position position="1"/>
    </location>
</feature>
<proteinExistence type="predicted"/>
<dbReference type="Gene3D" id="2.60.120.920">
    <property type="match status" value="1"/>
</dbReference>
<dbReference type="EMBL" id="SNRW01017268">
    <property type="protein sequence ID" value="KAA6368518.1"/>
    <property type="molecule type" value="Genomic_DNA"/>
</dbReference>
<comment type="caution">
    <text evidence="2">The sequence shown here is derived from an EMBL/GenBank/DDBJ whole genome shotgun (WGS) entry which is preliminary data.</text>
</comment>
<gene>
    <name evidence="2" type="ORF">EZS28_035955</name>
</gene>